<dbReference type="EMBL" id="CP030050">
    <property type="protein sequence ID" value="QOZ70180.1"/>
    <property type="molecule type" value="Genomic_DNA"/>
</dbReference>
<dbReference type="Gene3D" id="1.10.260.40">
    <property type="entry name" value="lambda repressor-like DNA-binding domains"/>
    <property type="match status" value="1"/>
</dbReference>
<protein>
    <submittedName>
        <fullName evidence="2">Transcriptional regulator</fullName>
    </submittedName>
</protein>
<dbReference type="AlphaFoldDB" id="A0AAE7TJ45"/>
<evidence type="ECO:0000313" key="2">
    <source>
        <dbReference type="EMBL" id="QOZ70180.1"/>
    </source>
</evidence>
<dbReference type="InterPro" id="IPR001387">
    <property type="entry name" value="Cro/C1-type_HTH"/>
</dbReference>
<dbReference type="PROSITE" id="PS50943">
    <property type="entry name" value="HTH_CROC1"/>
    <property type="match status" value="1"/>
</dbReference>
<dbReference type="Proteomes" id="UP000594015">
    <property type="component" value="Chromosome"/>
</dbReference>
<gene>
    <name evidence="2" type="ORF">WN72_30680</name>
</gene>
<dbReference type="InterPro" id="IPR010982">
    <property type="entry name" value="Lambda_DNA-bd_dom_sf"/>
</dbReference>
<dbReference type="CDD" id="cd00093">
    <property type="entry name" value="HTH_XRE"/>
    <property type="match status" value="1"/>
</dbReference>
<proteinExistence type="predicted"/>
<reference evidence="2 3" key="1">
    <citation type="submission" date="2018-06" db="EMBL/GenBank/DDBJ databases">
        <title>Comparative genomics of Bradyrhizobium nodulating Arachidis hypogaea.</title>
        <authorList>
            <person name="Li Y."/>
        </authorList>
    </citation>
    <scope>NUCLEOTIDE SEQUENCE [LARGE SCALE GENOMIC DNA]</scope>
    <source>
        <strain evidence="2 3">CCBAU 051107</strain>
    </source>
</reference>
<accession>A0AAE7TJ45</accession>
<dbReference type="PANTHER" id="PTHR37301:SF1">
    <property type="entry name" value="DNA-BINDING PROTEIN"/>
    <property type="match status" value="1"/>
</dbReference>
<evidence type="ECO:0000313" key="3">
    <source>
        <dbReference type="Proteomes" id="UP000594015"/>
    </source>
</evidence>
<sequence length="84" mass="9335">MPIVVNLDVMLARRKIRSRELAARIELTEANVSLLKSGKVRGIRFDTLERICAVLDCQPGDILEYVPDNADDALEPRTAGRKSA</sequence>
<organism evidence="2 3">
    <name type="scientific">Bradyrhizobium arachidis</name>
    <dbReference type="NCBI Taxonomy" id="858423"/>
    <lineage>
        <taxon>Bacteria</taxon>
        <taxon>Pseudomonadati</taxon>
        <taxon>Pseudomonadota</taxon>
        <taxon>Alphaproteobacteria</taxon>
        <taxon>Hyphomicrobiales</taxon>
        <taxon>Nitrobacteraceae</taxon>
        <taxon>Bradyrhizobium</taxon>
    </lineage>
</organism>
<dbReference type="KEGG" id="barh:WN72_30680"/>
<name>A0AAE7TJ45_9BRAD</name>
<dbReference type="Pfam" id="PF13443">
    <property type="entry name" value="HTH_26"/>
    <property type="match status" value="1"/>
</dbReference>
<dbReference type="PANTHER" id="PTHR37301">
    <property type="entry name" value="DNA-BINDING PROTEIN-RELATED"/>
    <property type="match status" value="1"/>
</dbReference>
<evidence type="ECO:0000259" key="1">
    <source>
        <dbReference type="PROSITE" id="PS50943"/>
    </source>
</evidence>
<dbReference type="SMART" id="SM00530">
    <property type="entry name" value="HTH_XRE"/>
    <property type="match status" value="1"/>
</dbReference>
<dbReference type="SUPFAM" id="SSF47413">
    <property type="entry name" value="lambda repressor-like DNA-binding domains"/>
    <property type="match status" value="1"/>
</dbReference>
<feature type="domain" description="HTH cro/C1-type" evidence="1">
    <location>
        <begin position="19"/>
        <end position="62"/>
    </location>
</feature>
<dbReference type="RefSeq" id="WP_051377734.1">
    <property type="nucleotide sequence ID" value="NZ_AXAD01000004.1"/>
</dbReference>
<dbReference type="GO" id="GO:0003677">
    <property type="term" value="F:DNA binding"/>
    <property type="evidence" value="ECO:0007669"/>
    <property type="project" value="InterPro"/>
</dbReference>